<dbReference type="EMBL" id="JAMZFT010000001">
    <property type="protein sequence ID" value="MCP1336026.1"/>
    <property type="molecule type" value="Genomic_DNA"/>
</dbReference>
<organism evidence="3 4">
    <name type="scientific">Futiania mangrovi</name>
    <dbReference type="NCBI Taxonomy" id="2959716"/>
    <lineage>
        <taxon>Bacteria</taxon>
        <taxon>Pseudomonadati</taxon>
        <taxon>Pseudomonadota</taxon>
        <taxon>Alphaproteobacteria</taxon>
        <taxon>Futianiales</taxon>
        <taxon>Futianiaceae</taxon>
        <taxon>Futiania</taxon>
    </lineage>
</organism>
<dbReference type="CDD" id="cd00293">
    <property type="entry name" value="USP-like"/>
    <property type="match status" value="1"/>
</dbReference>
<name>A0A9J6PIX2_9PROT</name>
<evidence type="ECO:0000313" key="4">
    <source>
        <dbReference type="Proteomes" id="UP001055804"/>
    </source>
</evidence>
<dbReference type="PANTHER" id="PTHR46268:SF6">
    <property type="entry name" value="UNIVERSAL STRESS PROTEIN UP12"/>
    <property type="match status" value="1"/>
</dbReference>
<protein>
    <submittedName>
        <fullName evidence="3">Universal stress protein</fullName>
    </submittedName>
</protein>
<proteinExistence type="inferred from homology"/>
<dbReference type="Gene3D" id="3.40.50.620">
    <property type="entry name" value="HUPs"/>
    <property type="match status" value="1"/>
</dbReference>
<dbReference type="SUPFAM" id="SSF52402">
    <property type="entry name" value="Adenine nucleotide alpha hydrolases-like"/>
    <property type="match status" value="1"/>
</dbReference>
<evidence type="ECO:0000256" key="1">
    <source>
        <dbReference type="ARBA" id="ARBA00008791"/>
    </source>
</evidence>
<dbReference type="InterPro" id="IPR006016">
    <property type="entry name" value="UspA"/>
</dbReference>
<feature type="domain" description="UspA" evidence="2">
    <location>
        <begin position="1"/>
        <end position="141"/>
    </location>
</feature>
<keyword evidence="4" id="KW-1185">Reference proteome</keyword>
<comment type="caution">
    <text evidence="3">The sequence shown here is derived from an EMBL/GenBank/DDBJ whole genome shotgun (WGS) entry which is preliminary data.</text>
</comment>
<dbReference type="Proteomes" id="UP001055804">
    <property type="component" value="Unassembled WGS sequence"/>
</dbReference>
<reference evidence="3" key="1">
    <citation type="submission" date="2022-06" db="EMBL/GenBank/DDBJ databases">
        <title>Isolation and Genomics of Futiania mangrovii gen. nov., sp. nov., a Rare and Metabolically-versatile member in the Class Alphaproteobacteria.</title>
        <authorList>
            <person name="Liu L."/>
            <person name="Huang W.-C."/>
            <person name="Pan J."/>
            <person name="Li J."/>
            <person name="Huang Y."/>
            <person name="Du H."/>
            <person name="Liu Y."/>
            <person name="Li M."/>
        </authorList>
    </citation>
    <scope>NUCLEOTIDE SEQUENCE</scope>
    <source>
        <strain evidence="3">FT118</strain>
    </source>
</reference>
<dbReference type="Pfam" id="PF00582">
    <property type="entry name" value="Usp"/>
    <property type="match status" value="1"/>
</dbReference>
<evidence type="ECO:0000259" key="2">
    <source>
        <dbReference type="Pfam" id="PF00582"/>
    </source>
</evidence>
<evidence type="ECO:0000313" key="3">
    <source>
        <dbReference type="EMBL" id="MCP1336026.1"/>
    </source>
</evidence>
<gene>
    <name evidence="3" type="ORF">NJQ99_06355</name>
</gene>
<accession>A0A9J6PIX2</accession>
<dbReference type="AlphaFoldDB" id="A0A9J6PIX2"/>
<sequence length="142" mass="15636">MYRDILLPVDLAHTGHDRPAIGQALKLAETFGAKLHVMTVLPDYGMSIVGSYFPPDFEKKGLKKADEELHAFVKRTVPEGMPVQHIVAHGTVYKEIVKAAKETGCDLIVMTPGRSAFEDFLIGPNAARVMRHAPCSVLLVRE</sequence>
<comment type="similarity">
    <text evidence="1">Belongs to the universal stress protein A family.</text>
</comment>
<dbReference type="InterPro" id="IPR006015">
    <property type="entry name" value="Universal_stress_UspA"/>
</dbReference>
<dbReference type="RefSeq" id="WP_269331945.1">
    <property type="nucleotide sequence ID" value="NZ_JAMZFT010000001.1"/>
</dbReference>
<dbReference type="InterPro" id="IPR014729">
    <property type="entry name" value="Rossmann-like_a/b/a_fold"/>
</dbReference>
<dbReference type="PRINTS" id="PR01438">
    <property type="entry name" value="UNVRSLSTRESS"/>
</dbReference>
<dbReference type="PANTHER" id="PTHR46268">
    <property type="entry name" value="STRESS RESPONSE PROTEIN NHAX"/>
    <property type="match status" value="1"/>
</dbReference>